<dbReference type="GO" id="GO:0042802">
    <property type="term" value="F:identical protein binding"/>
    <property type="evidence" value="ECO:0007669"/>
    <property type="project" value="TreeGrafter"/>
</dbReference>
<gene>
    <name evidence="5" type="primary">argD</name>
    <name evidence="6" type="ORF">A9306_01045</name>
</gene>
<keyword evidence="5" id="KW-0055">Arginine biosynthesis</keyword>
<comment type="cofactor">
    <cofactor evidence="5">
        <name>pyridoxal 5'-phosphate</name>
        <dbReference type="ChEBI" id="CHEBI:597326"/>
    </cofactor>
    <text evidence="5">Binds 1 pyridoxal phosphate per subunit.</text>
</comment>
<dbReference type="PANTHER" id="PTHR11986">
    <property type="entry name" value="AMINOTRANSFERASE CLASS III"/>
    <property type="match status" value="1"/>
</dbReference>
<comment type="miscellaneous">
    <text evidence="5">May also have succinyldiaminopimelate aminotransferase activity, thus carrying out the corresponding step in lysine biosynthesis.</text>
</comment>
<dbReference type="Pfam" id="PF00202">
    <property type="entry name" value="Aminotran_3"/>
    <property type="match status" value="1"/>
</dbReference>
<dbReference type="InterPro" id="IPR049704">
    <property type="entry name" value="Aminotrans_3_PPA_site"/>
</dbReference>
<proteinExistence type="inferred from homology"/>
<dbReference type="InterPro" id="IPR005814">
    <property type="entry name" value="Aminotrans_3"/>
</dbReference>
<dbReference type="AlphaFoldDB" id="A0A1B8QBE0"/>
<dbReference type="HAMAP" id="MF_01107">
    <property type="entry name" value="ArgD_aminotrans_3"/>
    <property type="match status" value="1"/>
</dbReference>
<evidence type="ECO:0000313" key="6">
    <source>
        <dbReference type="EMBL" id="OBX77068.1"/>
    </source>
</evidence>
<dbReference type="InterPro" id="IPR015424">
    <property type="entry name" value="PyrdxlP-dep_Trfase"/>
</dbReference>
<keyword evidence="5" id="KW-0963">Cytoplasm</keyword>
<feature type="binding site" evidence="5">
    <location>
        <position position="133"/>
    </location>
    <ligand>
        <name>N(2)-acetyl-L-ornithine</name>
        <dbReference type="ChEBI" id="CHEBI:57805"/>
    </ligand>
</feature>
<dbReference type="GO" id="GO:0005737">
    <property type="term" value="C:cytoplasm"/>
    <property type="evidence" value="ECO:0007669"/>
    <property type="project" value="UniProtKB-SubCell"/>
</dbReference>
<dbReference type="NCBIfam" id="NF002325">
    <property type="entry name" value="PRK01278.1"/>
    <property type="match status" value="1"/>
</dbReference>
<feature type="binding site" evidence="5">
    <location>
        <position position="130"/>
    </location>
    <ligand>
        <name>pyridoxal 5'-phosphate</name>
        <dbReference type="ChEBI" id="CHEBI:597326"/>
    </ligand>
</feature>
<feature type="binding site" evidence="5">
    <location>
        <position position="277"/>
    </location>
    <ligand>
        <name>pyridoxal 5'-phosphate</name>
        <dbReference type="ChEBI" id="CHEBI:597326"/>
    </ligand>
</feature>
<comment type="subunit">
    <text evidence="5">Homodimer.</text>
</comment>
<dbReference type="GO" id="GO:0030170">
    <property type="term" value="F:pyridoxal phosphate binding"/>
    <property type="evidence" value="ECO:0007669"/>
    <property type="project" value="InterPro"/>
</dbReference>
<feature type="binding site" evidence="5">
    <location>
        <position position="276"/>
    </location>
    <ligand>
        <name>N(2)-acetyl-L-ornithine</name>
        <dbReference type="ChEBI" id="CHEBI:57805"/>
    </ligand>
</feature>
<keyword evidence="7" id="KW-1185">Reference proteome</keyword>
<dbReference type="Gene3D" id="3.40.640.10">
    <property type="entry name" value="Type I PLP-dependent aspartate aminotransferase-like (Major domain)"/>
    <property type="match status" value="1"/>
</dbReference>
<keyword evidence="2 5" id="KW-0028">Amino-acid biosynthesis</keyword>
<evidence type="ECO:0000256" key="2">
    <source>
        <dbReference type="ARBA" id="ARBA00022605"/>
    </source>
</evidence>
<comment type="catalytic activity">
    <reaction evidence="5">
        <text>N(2)-acetyl-L-ornithine + 2-oxoglutarate = N-acetyl-L-glutamate 5-semialdehyde + L-glutamate</text>
        <dbReference type="Rhea" id="RHEA:18049"/>
        <dbReference type="ChEBI" id="CHEBI:16810"/>
        <dbReference type="ChEBI" id="CHEBI:29123"/>
        <dbReference type="ChEBI" id="CHEBI:29985"/>
        <dbReference type="ChEBI" id="CHEBI:57805"/>
        <dbReference type="EC" id="2.6.1.11"/>
    </reaction>
</comment>
<dbReference type="GO" id="GO:0006526">
    <property type="term" value="P:L-arginine biosynthetic process"/>
    <property type="evidence" value="ECO:0007669"/>
    <property type="project" value="UniProtKB-UniRule"/>
</dbReference>
<evidence type="ECO:0000313" key="7">
    <source>
        <dbReference type="Proteomes" id="UP000092616"/>
    </source>
</evidence>
<keyword evidence="4 5" id="KW-0663">Pyridoxal phosphate</keyword>
<comment type="similarity">
    <text evidence="5">Belongs to the class-III pyridoxal-phosphate-dependent aminotransferase family. ArgD subfamily.</text>
</comment>
<feature type="modified residue" description="N6-(pyridoxal phosphate)lysine" evidence="5">
    <location>
        <position position="248"/>
    </location>
</feature>
<dbReference type="InterPro" id="IPR050103">
    <property type="entry name" value="Class-III_PLP-dep_AT"/>
</dbReference>
<dbReference type="EMBL" id="LZNA01000056">
    <property type="protein sequence ID" value="OBX77068.1"/>
    <property type="molecule type" value="Genomic_DNA"/>
</dbReference>
<dbReference type="GO" id="GO:0003992">
    <property type="term" value="F:N2-acetyl-L-ornithine:2-oxoglutarate 5-aminotransferase activity"/>
    <property type="evidence" value="ECO:0007669"/>
    <property type="project" value="UniProtKB-UniRule"/>
</dbReference>
<reference evidence="6 7" key="1">
    <citation type="submission" date="2016-06" db="EMBL/GenBank/DDBJ databases">
        <title>Draft genome of Moraxella atlantae CCUG 59586.</title>
        <authorList>
            <person name="Salva-Serra F."/>
            <person name="Engstrom-Jakobsson H."/>
            <person name="Thorell K."/>
            <person name="Gonzales-Siles L."/>
            <person name="Karlsson R."/>
            <person name="Boulund F."/>
            <person name="Engstrand L."/>
            <person name="Kristiansson E."/>
            <person name="Moore E."/>
        </authorList>
    </citation>
    <scope>NUCLEOTIDE SEQUENCE [LARGE SCALE GENOMIC DNA]</scope>
    <source>
        <strain evidence="6 7">CCUG 59586</strain>
    </source>
</reference>
<organism evidence="6 7">
    <name type="scientific">Faucicola atlantae</name>
    <dbReference type="NCBI Taxonomy" id="34059"/>
    <lineage>
        <taxon>Bacteria</taxon>
        <taxon>Pseudomonadati</taxon>
        <taxon>Pseudomonadota</taxon>
        <taxon>Gammaproteobacteria</taxon>
        <taxon>Moraxellales</taxon>
        <taxon>Moraxellaceae</taxon>
        <taxon>Faucicola</taxon>
    </lineage>
</organism>
<dbReference type="UniPathway" id="UPA00068">
    <property type="reaction ID" value="UER00109"/>
</dbReference>
<dbReference type="InterPro" id="IPR015422">
    <property type="entry name" value="PyrdxlP-dep_Trfase_small"/>
</dbReference>
<comment type="pathway">
    <text evidence="5">Amino-acid biosynthesis; L-arginine biosynthesis; N(2)-acetyl-L-ornithine from L-glutamate: step 4/4.</text>
</comment>
<feature type="binding site" evidence="5">
    <location>
        <begin position="98"/>
        <end position="99"/>
    </location>
    <ligand>
        <name>pyridoxal 5'-phosphate</name>
        <dbReference type="ChEBI" id="CHEBI:597326"/>
    </ligand>
</feature>
<dbReference type="PIRSF" id="PIRSF000521">
    <property type="entry name" value="Transaminase_4ab_Lys_Orn"/>
    <property type="match status" value="1"/>
</dbReference>
<dbReference type="InterPro" id="IPR015421">
    <property type="entry name" value="PyrdxlP-dep_Trfase_major"/>
</dbReference>
<dbReference type="RefSeq" id="WP_067338055.1">
    <property type="nucleotide sequence ID" value="NZ_LZNA01000056.1"/>
</dbReference>
<dbReference type="FunFam" id="3.40.640.10:FF:000004">
    <property type="entry name" value="Acetylornithine aminotransferase"/>
    <property type="match status" value="1"/>
</dbReference>
<protein>
    <recommendedName>
        <fullName evidence="5">Acetylornithine aminotransferase</fullName>
        <shortName evidence="5">ACOAT</shortName>
        <ecNumber evidence="5">2.6.1.11</ecNumber>
    </recommendedName>
</protein>
<keyword evidence="1 5" id="KW-0032">Aminotransferase</keyword>
<evidence type="ECO:0000256" key="4">
    <source>
        <dbReference type="ARBA" id="ARBA00022898"/>
    </source>
</evidence>
<dbReference type="NCBIfam" id="TIGR00707">
    <property type="entry name" value="argD"/>
    <property type="match status" value="1"/>
</dbReference>
<accession>A0A1B8QBE0</accession>
<dbReference type="CDD" id="cd00610">
    <property type="entry name" value="OAT_like"/>
    <property type="match status" value="1"/>
</dbReference>
<dbReference type="PROSITE" id="PS00600">
    <property type="entry name" value="AA_TRANSFER_CLASS_3"/>
    <property type="match status" value="1"/>
</dbReference>
<dbReference type="EC" id="2.6.1.11" evidence="5"/>
<dbReference type="SUPFAM" id="SSF53383">
    <property type="entry name" value="PLP-dependent transferases"/>
    <property type="match status" value="1"/>
</dbReference>
<comment type="subcellular location">
    <subcellularLocation>
        <location evidence="5">Cytoplasm</location>
    </subcellularLocation>
</comment>
<name>A0A1B8QBE0_9GAMM</name>
<evidence type="ECO:0000256" key="3">
    <source>
        <dbReference type="ARBA" id="ARBA00022679"/>
    </source>
</evidence>
<sequence length="398" mass="42348">MTSTSAILPTYKRQPIRFARGQGSWLYTADGTPYLDALTGIAVCGLGHCHPQISAAIAEQAAILVHTSNLYEIDWQETAGAKLCQVAGMDKAFFANSGAEANEAALKMARRYAHTRGMARPKVIVMQHAFHGRTLLTVSATANETARAGFYTLDDDFIRVPFGDSAAIEAALAAHDDVCAVMLEPIQGESGVNTAADGFEYLAQVRAVCDAHDVLMILDEVQTGNGRTGRYFAYQHSTIAPDILTTAKGLGNGFPVGACMTRGHANEIFGYGAHGSTYGGTPLACRVVAEVIDVITSEAAMSTAQRNSELLQTTLLAALGDEGVTLRGAGMMLGVVLPTDRGIEFTSLVDKAREHHRLLINVAGGNAIRLLPPLNMTADETLDMAERLIALLKNELAV</sequence>
<dbReference type="InterPro" id="IPR004636">
    <property type="entry name" value="AcOrn/SuccOrn_fam"/>
</dbReference>
<evidence type="ECO:0000256" key="1">
    <source>
        <dbReference type="ARBA" id="ARBA00022576"/>
    </source>
</evidence>
<dbReference type="Proteomes" id="UP000092616">
    <property type="component" value="Unassembled WGS sequence"/>
</dbReference>
<dbReference type="PANTHER" id="PTHR11986:SF79">
    <property type="entry name" value="ACETYLORNITHINE AMINOTRANSFERASE, MITOCHONDRIAL"/>
    <property type="match status" value="1"/>
</dbReference>
<dbReference type="Gene3D" id="3.90.1150.10">
    <property type="entry name" value="Aspartate Aminotransferase, domain 1"/>
    <property type="match status" value="1"/>
</dbReference>
<comment type="caution">
    <text evidence="6">The sequence shown here is derived from an EMBL/GenBank/DDBJ whole genome shotgun (WGS) entry which is preliminary data.</text>
</comment>
<feature type="binding site" evidence="5">
    <location>
        <begin position="219"/>
        <end position="222"/>
    </location>
    <ligand>
        <name>pyridoxal 5'-phosphate</name>
        <dbReference type="ChEBI" id="CHEBI:597326"/>
    </ligand>
</feature>
<keyword evidence="3 5" id="KW-0808">Transferase</keyword>
<evidence type="ECO:0000256" key="5">
    <source>
        <dbReference type="HAMAP-Rule" id="MF_01107"/>
    </source>
</evidence>